<reference evidence="1" key="1">
    <citation type="submission" date="2023-10" db="EMBL/GenBank/DDBJ databases">
        <authorList>
            <person name="Domelevo Entfellner J.-B."/>
        </authorList>
    </citation>
    <scope>NUCLEOTIDE SEQUENCE</scope>
</reference>
<dbReference type="AlphaFoldDB" id="A0AA86SGC8"/>
<dbReference type="PANTHER" id="PTHR47926">
    <property type="entry name" value="PENTATRICOPEPTIDE REPEAT-CONTAINING PROTEIN"/>
    <property type="match status" value="1"/>
</dbReference>
<dbReference type="PANTHER" id="PTHR47926:SF527">
    <property type="entry name" value="PENTATRICOPEPTIDE REPEAT-CONTAINING PROTEIN"/>
    <property type="match status" value="1"/>
</dbReference>
<dbReference type="Proteomes" id="UP001189624">
    <property type="component" value="Chromosome 4"/>
</dbReference>
<feature type="non-terminal residue" evidence="1">
    <location>
        <position position="98"/>
    </location>
</feature>
<accession>A0AA86SGC8</accession>
<gene>
    <name evidence="1" type="ORF">AYBTSS11_LOCUS13167</name>
</gene>
<sequence>MKMGLNAKCGSIEESHKIFNSTNQRDIAMLESPLSYKDLCKCSTAGRSLFSACRVSGHVELGTYVAKMAISCDPIDSRSYILLSNIFESKSRWTDLKS</sequence>
<name>A0AA86SGC8_9FABA</name>
<dbReference type="InterPro" id="IPR046960">
    <property type="entry name" value="PPR_At4g14850-like_plant"/>
</dbReference>
<proteinExistence type="predicted"/>
<organism evidence="1 2">
    <name type="scientific">Sphenostylis stenocarpa</name>
    <dbReference type="NCBI Taxonomy" id="92480"/>
    <lineage>
        <taxon>Eukaryota</taxon>
        <taxon>Viridiplantae</taxon>
        <taxon>Streptophyta</taxon>
        <taxon>Embryophyta</taxon>
        <taxon>Tracheophyta</taxon>
        <taxon>Spermatophyta</taxon>
        <taxon>Magnoliopsida</taxon>
        <taxon>eudicotyledons</taxon>
        <taxon>Gunneridae</taxon>
        <taxon>Pentapetalae</taxon>
        <taxon>rosids</taxon>
        <taxon>fabids</taxon>
        <taxon>Fabales</taxon>
        <taxon>Fabaceae</taxon>
        <taxon>Papilionoideae</taxon>
        <taxon>50 kb inversion clade</taxon>
        <taxon>NPAAA clade</taxon>
        <taxon>indigoferoid/millettioid clade</taxon>
        <taxon>Phaseoleae</taxon>
        <taxon>Sphenostylis</taxon>
    </lineage>
</organism>
<dbReference type="GO" id="GO:0009451">
    <property type="term" value="P:RNA modification"/>
    <property type="evidence" value="ECO:0007669"/>
    <property type="project" value="InterPro"/>
</dbReference>
<feature type="non-terminal residue" evidence="1">
    <location>
        <position position="1"/>
    </location>
</feature>
<dbReference type="EMBL" id="OY731401">
    <property type="protein sequence ID" value="CAJ1948398.1"/>
    <property type="molecule type" value="Genomic_DNA"/>
</dbReference>
<keyword evidence="2" id="KW-1185">Reference proteome</keyword>
<dbReference type="Gramene" id="rna-AYBTSS11_LOCUS13167">
    <property type="protein sequence ID" value="CAJ1948398.1"/>
    <property type="gene ID" value="gene-AYBTSS11_LOCUS13167"/>
</dbReference>
<evidence type="ECO:0000313" key="1">
    <source>
        <dbReference type="EMBL" id="CAJ1948398.1"/>
    </source>
</evidence>
<protein>
    <submittedName>
        <fullName evidence="1">Uncharacterized protein</fullName>
    </submittedName>
</protein>
<evidence type="ECO:0000313" key="2">
    <source>
        <dbReference type="Proteomes" id="UP001189624"/>
    </source>
</evidence>
<dbReference type="GO" id="GO:0003723">
    <property type="term" value="F:RNA binding"/>
    <property type="evidence" value="ECO:0007669"/>
    <property type="project" value="InterPro"/>
</dbReference>